<evidence type="ECO:0000259" key="9">
    <source>
        <dbReference type="Pfam" id="PF00122"/>
    </source>
</evidence>
<dbReference type="SFLD" id="SFLDF00027">
    <property type="entry name" value="p-type_atpase"/>
    <property type="match status" value="1"/>
</dbReference>
<feature type="domain" description="P-type ATPase A" evidence="9">
    <location>
        <begin position="114"/>
        <end position="173"/>
    </location>
</feature>
<dbReference type="InterPro" id="IPR023298">
    <property type="entry name" value="ATPase_P-typ_TM_dom_sf"/>
</dbReference>
<comment type="caution">
    <text evidence="11">The sequence shown here is derived from an EMBL/GenBank/DDBJ whole genome shotgun (WGS) entry which is preliminary data.</text>
</comment>
<dbReference type="SUPFAM" id="SSF81653">
    <property type="entry name" value="Calcium ATPase, transduction domain A"/>
    <property type="match status" value="1"/>
</dbReference>
<sequence>MGKKKPAATSNVQYEFYVGESKRNPSFPRNTQKTSSLAYIFLIFNVLFKEIMTFYSLYFIIVGILELFPGISTTQWWATLIPLLIVFVLEYLVQAKGLYNAQIANVKDDARFYTVTRDHLKSEKRSKSIKPGDLIEICDQATVPCDCILLNTEQSSIFINTSKIDGETDVKDRIPIRTPPSFHNNEYIRGLNAKVTATPAQSRSREVSGQISFHSNQPFDFESDDNNIIDSSEQGCGYRQDIDGSITCTFDTNSFIERGSLIETDGNHLLLALYTGKYCRSDATIATTATGKTLIDDYLEKISMFIFIFQLLISAVFGYLGYDQVRKQCKYYEHLENYSYYIPLSLLHCTDIKAWMFLVIFVRNFLMLSFMVPITLKILLPIFRFIYGVFFISQDLNFIDPDTGNKADVVSTNITENLGALNVIVSDKTGTLTKNKLTLVSLVVGDTKYGDSRKAPTIIEDVNLRDQLTNSSEEFFVLTFQALSVCHTIKISENNQEFHGSSQDELAILSALQKLGWKWHENHDMRTYESPLGNYVFKILKVNTFDRKRMRMSVVVQMGDSIYCFMKGASERVIRSCGEKSGDLATNYDMYQKKGLRTMSVSFKKIEGKFGPDTPIEELEEEHTLLATLGIEDALQNDVQLTLDILSDAGLKIWVATGDAKMNTLVVSSMLHLLRSNEPIVHLDINTLRSEAGLPVSPRNDEIVPVGFSTKAMLVAENSFSTVINAEDDEVLRYALLKKDFLNALYRSRCVIFYRCKPITKSDIAISLQNAGKRVLGIGDGYNDTLLLKTSDVGVGIIAPDGSKAFATCDFAIPAFRSLGRLILIHGHQALHRSVLAVHFSFYKAVMFAVCQSTYQIWTQFSGQSLFDSFAMFCFNNIWTLLPIISLLFEKDIGESFLYRLSYLYDKLRNPLTITASNLTWFFVAVYQGSIIVLISWALTGEAFLSPEGKDFGAPYLSLILYISMVLISSFYMLYQTNTFTYYSMVLICGNIMLLIASSALLQSSGTVFGQLIAGNWIGFYGECFNNTTTLIIILTIVLAAVSPSWLALTIWSEFRNSDSLRIIETETIAAKNDTPLFFDPPKDN</sequence>
<feature type="transmembrane region" description="Helical" evidence="8">
    <location>
        <begin position="870"/>
        <end position="889"/>
    </location>
</feature>
<reference evidence="11 12" key="1">
    <citation type="submission" date="2024-04" db="EMBL/GenBank/DDBJ databases">
        <title>Tritrichomonas musculus Genome.</title>
        <authorList>
            <person name="Alves-Ferreira E."/>
            <person name="Grigg M."/>
            <person name="Lorenzi H."/>
            <person name="Galac M."/>
        </authorList>
    </citation>
    <scope>NUCLEOTIDE SEQUENCE [LARGE SCALE GENOMIC DNA]</scope>
    <source>
        <strain evidence="11 12">EAF2021</strain>
    </source>
</reference>
<dbReference type="InterPro" id="IPR023299">
    <property type="entry name" value="ATPase_P-typ_cyto_dom_N"/>
</dbReference>
<dbReference type="PANTHER" id="PTHR24092:SF175">
    <property type="entry name" value="PHOSPHOLIPID-TRANSPORTING ATPASE"/>
    <property type="match status" value="1"/>
</dbReference>
<proteinExistence type="predicted"/>
<dbReference type="InterPro" id="IPR023214">
    <property type="entry name" value="HAD_sf"/>
</dbReference>
<evidence type="ECO:0000256" key="1">
    <source>
        <dbReference type="ARBA" id="ARBA00004141"/>
    </source>
</evidence>
<dbReference type="Pfam" id="PF13246">
    <property type="entry name" value="Cation_ATPase"/>
    <property type="match status" value="1"/>
</dbReference>
<accession>A0ABR2JC28</accession>
<evidence type="ECO:0000256" key="7">
    <source>
        <dbReference type="ARBA" id="ARBA00023136"/>
    </source>
</evidence>
<dbReference type="Pfam" id="PF16212">
    <property type="entry name" value="PhoLip_ATPase_C"/>
    <property type="match status" value="1"/>
</dbReference>
<feature type="transmembrane region" description="Helical" evidence="8">
    <location>
        <begin position="302"/>
        <end position="320"/>
    </location>
</feature>
<evidence type="ECO:0008006" key="13">
    <source>
        <dbReference type="Google" id="ProtNLM"/>
    </source>
</evidence>
<keyword evidence="12" id="KW-1185">Reference proteome</keyword>
<dbReference type="InterPro" id="IPR036412">
    <property type="entry name" value="HAD-like_sf"/>
</dbReference>
<gene>
    <name evidence="11" type="ORF">M9Y10_005548</name>
</gene>
<evidence type="ECO:0000259" key="10">
    <source>
        <dbReference type="Pfam" id="PF16212"/>
    </source>
</evidence>
<evidence type="ECO:0000256" key="3">
    <source>
        <dbReference type="ARBA" id="ARBA00022723"/>
    </source>
</evidence>
<evidence type="ECO:0000256" key="6">
    <source>
        <dbReference type="ARBA" id="ARBA00022989"/>
    </source>
</evidence>
<feature type="transmembrane region" description="Helical" evidence="8">
    <location>
        <begin position="952"/>
        <end position="975"/>
    </location>
</feature>
<dbReference type="PROSITE" id="PS00154">
    <property type="entry name" value="ATPASE_E1_E2"/>
    <property type="match status" value="1"/>
</dbReference>
<feature type="transmembrane region" description="Helical" evidence="8">
    <location>
        <begin position="37"/>
        <end position="64"/>
    </location>
</feature>
<feature type="transmembrane region" description="Helical" evidence="8">
    <location>
        <begin position="982"/>
        <end position="1002"/>
    </location>
</feature>
<dbReference type="InterPro" id="IPR001757">
    <property type="entry name" value="P_typ_ATPase"/>
</dbReference>
<dbReference type="NCBIfam" id="TIGR01494">
    <property type="entry name" value="ATPase_P-type"/>
    <property type="match status" value="1"/>
</dbReference>
<dbReference type="Gene3D" id="3.40.1110.10">
    <property type="entry name" value="Calcium-transporting ATPase, cytoplasmic domain N"/>
    <property type="match status" value="1"/>
</dbReference>
<keyword evidence="3" id="KW-0479">Metal-binding</keyword>
<dbReference type="SFLD" id="SFLDG00002">
    <property type="entry name" value="C1.7:_P-type_atpase_like"/>
    <property type="match status" value="1"/>
</dbReference>
<evidence type="ECO:0000256" key="8">
    <source>
        <dbReference type="SAM" id="Phobius"/>
    </source>
</evidence>
<dbReference type="Gene3D" id="3.40.50.1000">
    <property type="entry name" value="HAD superfamily/HAD-like"/>
    <property type="match status" value="1"/>
</dbReference>
<dbReference type="Proteomes" id="UP001470230">
    <property type="component" value="Unassembled WGS sequence"/>
</dbReference>
<dbReference type="InterPro" id="IPR008250">
    <property type="entry name" value="ATPase_P-typ_transduc_dom_A_sf"/>
</dbReference>
<feature type="transmembrane region" description="Helical" evidence="8">
    <location>
        <begin position="374"/>
        <end position="393"/>
    </location>
</feature>
<dbReference type="InterPro" id="IPR032630">
    <property type="entry name" value="P_typ_ATPase_c"/>
</dbReference>
<dbReference type="PANTHER" id="PTHR24092">
    <property type="entry name" value="PROBABLE PHOSPHOLIPID-TRANSPORTING ATPASE"/>
    <property type="match status" value="1"/>
</dbReference>
<dbReference type="SUPFAM" id="SSF56784">
    <property type="entry name" value="HAD-like"/>
    <property type="match status" value="1"/>
</dbReference>
<dbReference type="InterPro" id="IPR059000">
    <property type="entry name" value="ATPase_P-type_domA"/>
</dbReference>
<feature type="transmembrane region" description="Helical" evidence="8">
    <location>
        <begin position="919"/>
        <end position="940"/>
    </location>
</feature>
<keyword evidence="5" id="KW-1278">Translocase</keyword>
<keyword evidence="7 8" id="KW-0472">Membrane</keyword>
<dbReference type="Gene3D" id="2.70.150.10">
    <property type="entry name" value="Calcium-transporting ATPase, cytoplasmic transduction domain A"/>
    <property type="match status" value="1"/>
</dbReference>
<feature type="transmembrane region" description="Helical" evidence="8">
    <location>
        <begin position="1031"/>
        <end position="1052"/>
    </location>
</feature>
<dbReference type="SFLD" id="SFLDS00003">
    <property type="entry name" value="Haloacid_Dehalogenase"/>
    <property type="match status" value="1"/>
</dbReference>
<feature type="transmembrane region" description="Helical" evidence="8">
    <location>
        <begin position="76"/>
        <end position="93"/>
    </location>
</feature>
<evidence type="ECO:0000313" key="11">
    <source>
        <dbReference type="EMBL" id="KAK8875383.1"/>
    </source>
</evidence>
<evidence type="ECO:0000313" key="12">
    <source>
        <dbReference type="Proteomes" id="UP001470230"/>
    </source>
</evidence>
<dbReference type="SUPFAM" id="SSF81660">
    <property type="entry name" value="Metal cation-transporting ATPase, ATP-binding domain N"/>
    <property type="match status" value="1"/>
</dbReference>
<protein>
    <recommendedName>
        <fullName evidence="13">Phospholipid-transporting ATPase</fullName>
    </recommendedName>
</protein>
<keyword evidence="6 8" id="KW-1133">Transmembrane helix</keyword>
<feature type="domain" description="P-type ATPase C-terminal" evidence="10">
    <location>
        <begin position="808"/>
        <end position="1054"/>
    </location>
</feature>
<dbReference type="InterPro" id="IPR044492">
    <property type="entry name" value="P_typ_ATPase_HD_dom"/>
</dbReference>
<dbReference type="Pfam" id="PF00122">
    <property type="entry name" value="E1-E2_ATPase"/>
    <property type="match status" value="1"/>
</dbReference>
<keyword evidence="2 8" id="KW-0812">Transmembrane</keyword>
<dbReference type="PRINTS" id="PR00119">
    <property type="entry name" value="CATATPASE"/>
</dbReference>
<feature type="transmembrane region" description="Helical" evidence="8">
    <location>
        <begin position="340"/>
        <end position="362"/>
    </location>
</feature>
<keyword evidence="4" id="KW-0460">Magnesium</keyword>
<dbReference type="EMBL" id="JAPFFF010000012">
    <property type="protein sequence ID" value="KAK8875383.1"/>
    <property type="molecule type" value="Genomic_DNA"/>
</dbReference>
<dbReference type="SUPFAM" id="SSF81665">
    <property type="entry name" value="Calcium ATPase, transmembrane domain M"/>
    <property type="match status" value="1"/>
</dbReference>
<evidence type="ECO:0000256" key="5">
    <source>
        <dbReference type="ARBA" id="ARBA00022967"/>
    </source>
</evidence>
<evidence type="ECO:0000256" key="4">
    <source>
        <dbReference type="ARBA" id="ARBA00022842"/>
    </source>
</evidence>
<evidence type="ECO:0000256" key="2">
    <source>
        <dbReference type="ARBA" id="ARBA00022692"/>
    </source>
</evidence>
<dbReference type="InterPro" id="IPR018303">
    <property type="entry name" value="ATPase_P-typ_P_site"/>
</dbReference>
<organism evidence="11 12">
    <name type="scientific">Tritrichomonas musculus</name>
    <dbReference type="NCBI Taxonomy" id="1915356"/>
    <lineage>
        <taxon>Eukaryota</taxon>
        <taxon>Metamonada</taxon>
        <taxon>Parabasalia</taxon>
        <taxon>Tritrichomonadida</taxon>
        <taxon>Tritrichomonadidae</taxon>
        <taxon>Tritrichomonas</taxon>
    </lineage>
</organism>
<name>A0ABR2JC28_9EUKA</name>
<comment type="subcellular location">
    <subcellularLocation>
        <location evidence="1">Membrane</location>
        <topology evidence="1">Multi-pass membrane protein</topology>
    </subcellularLocation>
</comment>